<feature type="transmembrane region" description="Helical" evidence="1">
    <location>
        <begin position="197"/>
        <end position="214"/>
    </location>
</feature>
<dbReference type="EMBL" id="CDRZ01000135">
    <property type="protein sequence ID" value="CEO88617.1"/>
    <property type="molecule type" value="Genomic_DNA"/>
</dbReference>
<dbReference type="OrthoDB" id="2035856at2"/>
<keyword evidence="1" id="KW-0812">Transmembrane</keyword>
<feature type="transmembrane region" description="Helical" evidence="1">
    <location>
        <begin position="221"/>
        <end position="245"/>
    </location>
</feature>
<evidence type="ECO:0000259" key="2">
    <source>
        <dbReference type="Pfam" id="PF02517"/>
    </source>
</evidence>
<feature type="domain" description="CAAX prenyl protease 2/Lysostaphin resistance protein A-like" evidence="2">
    <location>
        <begin position="131"/>
        <end position="232"/>
    </location>
</feature>
<accession>A0A0B7MLR7</accession>
<dbReference type="GO" id="GO:0080120">
    <property type="term" value="P:CAAX-box protein maturation"/>
    <property type="evidence" value="ECO:0007669"/>
    <property type="project" value="UniProtKB-ARBA"/>
</dbReference>
<protein>
    <recommendedName>
        <fullName evidence="2">CAAX prenyl protease 2/Lysostaphin resistance protein A-like domain-containing protein</fullName>
    </recommendedName>
</protein>
<organism evidence="3 4">
    <name type="scientific">Syntrophaceticus schinkii</name>
    <dbReference type="NCBI Taxonomy" id="499207"/>
    <lineage>
        <taxon>Bacteria</taxon>
        <taxon>Bacillati</taxon>
        <taxon>Bacillota</taxon>
        <taxon>Clostridia</taxon>
        <taxon>Thermoanaerobacterales</taxon>
        <taxon>Thermoanaerobacterales Family III. Incertae Sedis</taxon>
        <taxon>Syntrophaceticus</taxon>
    </lineage>
</organism>
<evidence type="ECO:0000313" key="4">
    <source>
        <dbReference type="Proteomes" id="UP000046155"/>
    </source>
</evidence>
<keyword evidence="1" id="KW-1133">Transmembrane helix</keyword>
<dbReference type="Pfam" id="PF02517">
    <property type="entry name" value="Rce1-like"/>
    <property type="match status" value="1"/>
</dbReference>
<feature type="transmembrane region" description="Helical" evidence="1">
    <location>
        <begin position="89"/>
        <end position="111"/>
    </location>
</feature>
<gene>
    <name evidence="3" type="ORF">SSCH_220025</name>
</gene>
<keyword evidence="4" id="KW-1185">Reference proteome</keyword>
<dbReference type="GO" id="GO:0004175">
    <property type="term" value="F:endopeptidase activity"/>
    <property type="evidence" value="ECO:0007669"/>
    <property type="project" value="UniProtKB-ARBA"/>
</dbReference>
<dbReference type="AlphaFoldDB" id="A0A0B7MLR7"/>
<evidence type="ECO:0000256" key="1">
    <source>
        <dbReference type="SAM" id="Phobius"/>
    </source>
</evidence>
<feature type="transmembrane region" description="Helical" evidence="1">
    <location>
        <begin position="46"/>
        <end position="69"/>
    </location>
</feature>
<evidence type="ECO:0000313" key="3">
    <source>
        <dbReference type="EMBL" id="CEO88617.1"/>
    </source>
</evidence>
<dbReference type="Proteomes" id="UP000046155">
    <property type="component" value="Unassembled WGS sequence"/>
</dbReference>
<feature type="transmembrane region" description="Helical" evidence="1">
    <location>
        <begin position="9"/>
        <end position="26"/>
    </location>
</feature>
<keyword evidence="1" id="KW-0472">Membrane</keyword>
<name>A0A0B7MLR7_9FIRM</name>
<dbReference type="InterPro" id="IPR003675">
    <property type="entry name" value="Rce1/LyrA-like_dom"/>
</dbReference>
<proteinExistence type="predicted"/>
<feature type="transmembrane region" description="Helical" evidence="1">
    <location>
        <begin position="166"/>
        <end position="185"/>
    </location>
</feature>
<sequence>MEKYRFSKLFYGSIAIIALFIVQVFAGKFGSFVADLFSYEKFDIYGAFAGISVHHVVQMIIALAIIVALSKLLKVDFGFNLGDVKKGTYYLVAFTVVFAIITVIVHVLMLLNNQLPVYDYPLNVKNIMGTLGFQLFLSGTSEEILYRALPVTVLVYVFGKSVNIKWNITLEVILAAVLFSIAHTKWSLFPLAIEVDYFRLLYAFVLGTINGIAYQQSRSVLYPMLMHSISNVLMVGTGYLFIIFLA</sequence>
<reference evidence="4" key="1">
    <citation type="submission" date="2015-01" db="EMBL/GenBank/DDBJ databases">
        <authorList>
            <person name="Manzoor Shahid"/>
            <person name="Zubair Saima"/>
        </authorList>
    </citation>
    <scope>NUCLEOTIDE SEQUENCE [LARGE SCALE GENOMIC DNA]</scope>
    <source>
        <strain evidence="4">Sp3</strain>
    </source>
</reference>
<dbReference type="RefSeq" id="WP_044664735.1">
    <property type="nucleotide sequence ID" value="NZ_CDRZ01000135.1"/>
</dbReference>